<evidence type="ECO:0000256" key="8">
    <source>
        <dbReference type="HAMAP-Rule" id="MF_00193"/>
    </source>
</evidence>
<feature type="binding site" evidence="8">
    <location>
        <position position="38"/>
    </location>
    <ligand>
        <name>Mg(2+)</name>
        <dbReference type="ChEBI" id="CHEBI:18420"/>
    </ligand>
</feature>
<proteinExistence type="inferred from homology"/>
<gene>
    <name evidence="8" type="primary">nadE</name>
    <name evidence="12" type="ORF">A3J15_02050</name>
</gene>
<protein>
    <recommendedName>
        <fullName evidence="8 10">NH(3)-dependent NAD(+) synthetase</fullName>
        <ecNumber evidence="8 10">6.3.1.5</ecNumber>
    </recommendedName>
</protein>
<comment type="pathway">
    <text evidence="8">Cofactor biosynthesis; NAD(+) biosynthesis; NAD(+) from deamido-NAD(+) (ammonia route): step 1/1.</text>
</comment>
<evidence type="ECO:0000256" key="7">
    <source>
        <dbReference type="ARBA" id="ARBA00023027"/>
    </source>
</evidence>
<dbReference type="SUPFAM" id="SSF52402">
    <property type="entry name" value="Adenine nucleotide alpha hydrolases-like"/>
    <property type="match status" value="1"/>
</dbReference>
<dbReference type="GO" id="GO:0004359">
    <property type="term" value="F:glutaminase activity"/>
    <property type="evidence" value="ECO:0007669"/>
    <property type="project" value="InterPro"/>
</dbReference>
<keyword evidence="6 8" id="KW-0460">Magnesium</keyword>
<dbReference type="GO" id="GO:0009435">
    <property type="term" value="P:NAD+ biosynthetic process"/>
    <property type="evidence" value="ECO:0007669"/>
    <property type="project" value="UniProtKB-UniRule"/>
</dbReference>
<evidence type="ECO:0000256" key="3">
    <source>
        <dbReference type="ARBA" id="ARBA00022723"/>
    </source>
</evidence>
<dbReference type="FunFam" id="3.40.50.620:FF:000106">
    <property type="entry name" value="Glutamine-dependent NAD(+) synthetase"/>
    <property type="match status" value="1"/>
</dbReference>
<dbReference type="EMBL" id="MGAY01000009">
    <property type="protein sequence ID" value="OGK57221.1"/>
    <property type="molecule type" value="Genomic_DNA"/>
</dbReference>
<dbReference type="GO" id="GO:0046872">
    <property type="term" value="F:metal ion binding"/>
    <property type="evidence" value="ECO:0007669"/>
    <property type="project" value="UniProtKB-KW"/>
</dbReference>
<dbReference type="EC" id="6.3.1.5" evidence="8 10"/>
<feature type="domain" description="NAD/GMP synthase" evidence="11">
    <location>
        <begin position="10"/>
        <end position="253"/>
    </location>
</feature>
<accession>A0A1F7JNN5</accession>
<dbReference type="InterPro" id="IPR022926">
    <property type="entry name" value="NH(3)-dep_NAD(+)_synth"/>
</dbReference>
<evidence type="ECO:0000313" key="13">
    <source>
        <dbReference type="Proteomes" id="UP000176376"/>
    </source>
</evidence>
<evidence type="ECO:0000256" key="6">
    <source>
        <dbReference type="ARBA" id="ARBA00022842"/>
    </source>
</evidence>
<dbReference type="PANTHER" id="PTHR23090:SF9">
    <property type="entry name" value="GLUTAMINE-DEPENDENT NAD(+) SYNTHETASE"/>
    <property type="match status" value="1"/>
</dbReference>
<dbReference type="CDD" id="cd00553">
    <property type="entry name" value="NAD_synthase"/>
    <property type="match status" value="1"/>
</dbReference>
<evidence type="ECO:0000256" key="10">
    <source>
        <dbReference type="RuleBase" id="RU003812"/>
    </source>
</evidence>
<comment type="caution">
    <text evidence="12">The sequence shown here is derived from an EMBL/GenBank/DDBJ whole genome shotgun (WGS) entry which is preliminary data.</text>
</comment>
<comment type="similarity">
    <text evidence="1 8 9">Belongs to the NAD synthetase family.</text>
</comment>
<dbReference type="GO" id="GO:0005524">
    <property type="term" value="F:ATP binding"/>
    <property type="evidence" value="ECO:0007669"/>
    <property type="project" value="UniProtKB-UniRule"/>
</dbReference>
<comment type="subunit">
    <text evidence="8">Homodimer.</text>
</comment>
<feature type="binding site" description="in other chain" evidence="8">
    <location>
        <position position="117"/>
    </location>
    <ligand>
        <name>deamido-NAD(+)</name>
        <dbReference type="ChEBI" id="CHEBI:58437"/>
        <note>ligand shared between two neighboring subunits</note>
    </ligand>
</feature>
<name>A0A1F7JNN5_9BACT</name>
<dbReference type="Pfam" id="PF02540">
    <property type="entry name" value="NAD_synthase"/>
    <property type="match status" value="1"/>
</dbReference>
<dbReference type="NCBIfam" id="NF010587">
    <property type="entry name" value="PRK13980.1"/>
    <property type="match status" value="1"/>
</dbReference>
<feature type="binding site" evidence="8">
    <location>
        <position position="142"/>
    </location>
    <ligand>
        <name>Mg(2+)</name>
        <dbReference type="ChEBI" id="CHEBI:18420"/>
    </ligand>
</feature>
<dbReference type="AlphaFoldDB" id="A0A1F7JNN5"/>
<organism evidence="12 13">
    <name type="scientific">Candidatus Roizmanbacteria bacterium RIFCSPLOWO2_02_FULL_38_10</name>
    <dbReference type="NCBI Taxonomy" id="1802074"/>
    <lineage>
        <taxon>Bacteria</taxon>
        <taxon>Candidatus Roizmaniibacteriota</taxon>
    </lineage>
</organism>
<dbReference type="InterPro" id="IPR003694">
    <property type="entry name" value="NAD_synthase"/>
</dbReference>
<keyword evidence="3 8" id="KW-0479">Metal-binding</keyword>
<feature type="binding site" evidence="8">
    <location>
        <position position="137"/>
    </location>
    <ligand>
        <name>ATP</name>
        <dbReference type="ChEBI" id="CHEBI:30616"/>
    </ligand>
</feature>
<comment type="caution">
    <text evidence="8">Lacks conserved residue(s) required for the propagation of feature annotation.</text>
</comment>
<dbReference type="NCBIfam" id="TIGR00552">
    <property type="entry name" value="nadE"/>
    <property type="match status" value="1"/>
</dbReference>
<evidence type="ECO:0000313" key="12">
    <source>
        <dbReference type="EMBL" id="OGK57221.1"/>
    </source>
</evidence>
<feature type="binding site" evidence="8">
    <location>
        <position position="157"/>
    </location>
    <ligand>
        <name>deamido-NAD(+)</name>
        <dbReference type="ChEBI" id="CHEBI:58437"/>
        <note>ligand shared between two neighboring subunits</note>
    </ligand>
</feature>
<evidence type="ECO:0000256" key="9">
    <source>
        <dbReference type="RuleBase" id="RU003811"/>
    </source>
</evidence>
<reference evidence="12 13" key="1">
    <citation type="journal article" date="2016" name="Nat. Commun.">
        <title>Thousands of microbial genomes shed light on interconnected biogeochemical processes in an aquifer system.</title>
        <authorList>
            <person name="Anantharaman K."/>
            <person name="Brown C.T."/>
            <person name="Hug L.A."/>
            <person name="Sharon I."/>
            <person name="Castelle C.J."/>
            <person name="Probst A.J."/>
            <person name="Thomas B.C."/>
            <person name="Singh A."/>
            <person name="Wilkins M.J."/>
            <person name="Karaoz U."/>
            <person name="Brodie E.L."/>
            <person name="Williams K.H."/>
            <person name="Hubbard S.S."/>
            <person name="Banfield J.F."/>
        </authorList>
    </citation>
    <scope>NUCLEOTIDE SEQUENCE [LARGE SCALE GENOMIC DNA]</scope>
</reference>
<evidence type="ECO:0000256" key="5">
    <source>
        <dbReference type="ARBA" id="ARBA00022840"/>
    </source>
</evidence>
<keyword evidence="7 8" id="KW-0520">NAD</keyword>
<sequence>MFNRNYSKTIEEIVIFIKTTLQSAGFEKVVIGVSGGVDSATALTLLVKVVGRYKIFPVILPFDAIHPQAMKDARVIINSLKIPEKNITKIDIQNVVDDIAGHDKNISLLRKGNIMSRVRMIYLYDIARKNKALVCGTENKTEYMLGYFTRYGDEASDFEPLRKLYKTEVRQLARYLGVPEKIIEKHPTAGLWPGQTDEEEFGFSYADADKVLHLSFNKKLTSDQVIKTSGIDEFIVKAVLARVKKNSFKHQVPLTP</sequence>
<dbReference type="PANTHER" id="PTHR23090">
    <property type="entry name" value="NH 3 /GLUTAMINE-DEPENDENT NAD + SYNTHETASE"/>
    <property type="match status" value="1"/>
</dbReference>
<comment type="catalytic activity">
    <reaction evidence="8 10">
        <text>deamido-NAD(+) + NH4(+) + ATP = AMP + diphosphate + NAD(+) + H(+)</text>
        <dbReference type="Rhea" id="RHEA:21188"/>
        <dbReference type="ChEBI" id="CHEBI:15378"/>
        <dbReference type="ChEBI" id="CHEBI:28938"/>
        <dbReference type="ChEBI" id="CHEBI:30616"/>
        <dbReference type="ChEBI" id="CHEBI:33019"/>
        <dbReference type="ChEBI" id="CHEBI:57540"/>
        <dbReference type="ChEBI" id="CHEBI:58437"/>
        <dbReference type="ChEBI" id="CHEBI:456215"/>
        <dbReference type="EC" id="6.3.1.5"/>
    </reaction>
</comment>
<dbReference type="Proteomes" id="UP000176376">
    <property type="component" value="Unassembled WGS sequence"/>
</dbReference>
<dbReference type="HAMAP" id="MF_00193">
    <property type="entry name" value="NadE_ammonia_dep"/>
    <property type="match status" value="1"/>
</dbReference>
<evidence type="ECO:0000256" key="1">
    <source>
        <dbReference type="ARBA" id="ARBA00005859"/>
    </source>
</evidence>
<dbReference type="GO" id="GO:0003952">
    <property type="term" value="F:NAD+ synthase (glutamine-hydrolyzing) activity"/>
    <property type="evidence" value="ECO:0007669"/>
    <property type="project" value="InterPro"/>
</dbReference>
<comment type="function">
    <text evidence="8">Catalyzes the ATP-dependent amidation of deamido-NAD to form NAD. Uses ammonia as a nitrogen source.</text>
</comment>
<evidence type="ECO:0000256" key="4">
    <source>
        <dbReference type="ARBA" id="ARBA00022741"/>
    </source>
</evidence>
<feature type="binding site" evidence="8">
    <location>
        <position position="188"/>
    </location>
    <ligand>
        <name>ATP</name>
        <dbReference type="ChEBI" id="CHEBI:30616"/>
    </ligand>
</feature>
<dbReference type="UniPathway" id="UPA00253">
    <property type="reaction ID" value="UER00333"/>
</dbReference>
<dbReference type="InterPro" id="IPR014729">
    <property type="entry name" value="Rossmann-like_a/b/a_fold"/>
</dbReference>
<keyword evidence="5 8" id="KW-0067">ATP-binding</keyword>
<keyword evidence="2 8" id="KW-0436">Ligase</keyword>
<feature type="binding site" evidence="8">
    <location>
        <position position="166"/>
    </location>
    <ligand>
        <name>ATP</name>
        <dbReference type="ChEBI" id="CHEBI:30616"/>
    </ligand>
</feature>
<dbReference type="Gene3D" id="3.40.50.620">
    <property type="entry name" value="HUPs"/>
    <property type="match status" value="1"/>
</dbReference>
<keyword evidence="4 8" id="KW-0547">Nucleotide-binding</keyword>
<dbReference type="GO" id="GO:0008795">
    <property type="term" value="F:NAD+ synthase activity"/>
    <property type="evidence" value="ECO:0007669"/>
    <property type="project" value="UniProtKB-UniRule"/>
</dbReference>
<dbReference type="InterPro" id="IPR022310">
    <property type="entry name" value="NAD/GMP_synthase"/>
</dbReference>
<dbReference type="GO" id="GO:0005737">
    <property type="term" value="C:cytoplasm"/>
    <property type="evidence" value="ECO:0007669"/>
    <property type="project" value="InterPro"/>
</dbReference>
<evidence type="ECO:0000256" key="2">
    <source>
        <dbReference type="ARBA" id="ARBA00022598"/>
    </source>
</evidence>
<feature type="binding site" evidence="8">
    <location>
        <begin position="32"/>
        <end position="39"/>
    </location>
    <ligand>
        <name>ATP</name>
        <dbReference type="ChEBI" id="CHEBI:30616"/>
    </ligand>
</feature>
<evidence type="ECO:0000259" key="11">
    <source>
        <dbReference type="Pfam" id="PF02540"/>
    </source>
</evidence>
<dbReference type="STRING" id="1802074.A3J15_02050"/>